<dbReference type="InterPro" id="IPR036380">
    <property type="entry name" value="Isochorismatase-like_sf"/>
</dbReference>
<gene>
    <name evidence="2" type="ORF">GA0070607_6066</name>
</gene>
<dbReference type="Pfam" id="PF00857">
    <property type="entry name" value="Isochorismatase"/>
    <property type="match status" value="1"/>
</dbReference>
<dbReference type="InterPro" id="IPR000868">
    <property type="entry name" value="Isochorismatase-like_dom"/>
</dbReference>
<reference evidence="3" key="1">
    <citation type="submission" date="2016-06" db="EMBL/GenBank/DDBJ databases">
        <authorList>
            <person name="Varghese N."/>
            <person name="Submissions Spin"/>
        </authorList>
    </citation>
    <scope>NUCLEOTIDE SEQUENCE [LARGE SCALE GENOMIC DNA]</scope>
    <source>
        <strain evidence="3">DSM 44875</strain>
    </source>
</reference>
<evidence type="ECO:0000313" key="3">
    <source>
        <dbReference type="Proteomes" id="UP000198243"/>
    </source>
</evidence>
<dbReference type="RefSeq" id="WP_089021201.1">
    <property type="nucleotide sequence ID" value="NZ_LT607412.1"/>
</dbReference>
<name>A0A1C4Y0V5_9ACTN</name>
<accession>A0A1C4Y0V5</accession>
<dbReference type="SUPFAM" id="SSF52499">
    <property type="entry name" value="Isochorismatase-like hydrolases"/>
    <property type="match status" value="1"/>
</dbReference>
<protein>
    <submittedName>
        <fullName evidence="2">Nicotinamidase-related amidase</fullName>
    </submittedName>
</protein>
<evidence type="ECO:0000313" key="2">
    <source>
        <dbReference type="EMBL" id="SCF14310.1"/>
    </source>
</evidence>
<evidence type="ECO:0000259" key="1">
    <source>
        <dbReference type="Pfam" id="PF00857"/>
    </source>
</evidence>
<dbReference type="PANTHER" id="PTHR43559:SF3">
    <property type="entry name" value="HYDROLASE YCAC-RELATED"/>
    <property type="match status" value="1"/>
</dbReference>
<proteinExistence type="predicted"/>
<dbReference type="AlphaFoldDB" id="A0A1C4Y0V5"/>
<sequence>MSDLQAQDSALILIDHQVISMGFIKTQSPDVAKLNSITLVKAAKVLDIPNVWTSSTEDDNQDWWMPGLEEINPEAYANRIKRTGIIDSWDDPDFVRAVEATGRRTLIMAGTTNDGCLIYTALSAKRAGYDVYAVLDAGGSVFQISEEVARLRMTQAGVTLTTTAAVLGELAKDWATPHGQQIRQILADNFKTVLGGFGLAK</sequence>
<feature type="domain" description="Isochorismatase-like" evidence="1">
    <location>
        <begin position="9"/>
        <end position="164"/>
    </location>
</feature>
<dbReference type="PANTHER" id="PTHR43559">
    <property type="entry name" value="HYDROLASE YCAC-RELATED"/>
    <property type="match status" value="1"/>
</dbReference>
<keyword evidence="3" id="KW-1185">Reference proteome</keyword>
<dbReference type="InterPro" id="IPR053152">
    <property type="entry name" value="Hydrolase_YcaC-like"/>
</dbReference>
<dbReference type="Proteomes" id="UP000198243">
    <property type="component" value="Chromosome I"/>
</dbReference>
<organism evidence="2 3">
    <name type="scientific">Micromonospora coriariae</name>
    <dbReference type="NCBI Taxonomy" id="285665"/>
    <lineage>
        <taxon>Bacteria</taxon>
        <taxon>Bacillati</taxon>
        <taxon>Actinomycetota</taxon>
        <taxon>Actinomycetes</taxon>
        <taxon>Micromonosporales</taxon>
        <taxon>Micromonosporaceae</taxon>
        <taxon>Micromonospora</taxon>
    </lineage>
</organism>
<dbReference type="EMBL" id="LT607412">
    <property type="protein sequence ID" value="SCF14310.1"/>
    <property type="molecule type" value="Genomic_DNA"/>
</dbReference>
<dbReference type="OrthoDB" id="9789777at2"/>
<dbReference type="Gene3D" id="3.40.50.850">
    <property type="entry name" value="Isochorismatase-like"/>
    <property type="match status" value="1"/>
</dbReference>